<proteinExistence type="predicted"/>
<dbReference type="Gene3D" id="3.40.190.10">
    <property type="entry name" value="Periplasmic binding protein-like II"/>
    <property type="match status" value="1"/>
</dbReference>
<name>A0A964T3C1_9HYPH</name>
<gene>
    <name evidence="1" type="ORF">E4O86_05470</name>
</gene>
<reference evidence="1" key="1">
    <citation type="submission" date="2019-03" db="EMBL/GenBank/DDBJ databases">
        <title>Afifella sp. nov., isolated from activated sludge.</title>
        <authorList>
            <person name="Li Q."/>
            <person name="Liu Y."/>
        </authorList>
    </citation>
    <scope>NUCLEOTIDE SEQUENCE</scope>
    <source>
        <strain evidence="1">L72</strain>
    </source>
</reference>
<dbReference type="EMBL" id="SPKJ01000010">
    <property type="protein sequence ID" value="MYZ47159.1"/>
    <property type="molecule type" value="Genomic_DNA"/>
</dbReference>
<organism evidence="1 2">
    <name type="scientific">Propylenella binzhouense</name>
    <dbReference type="NCBI Taxonomy" id="2555902"/>
    <lineage>
        <taxon>Bacteria</taxon>
        <taxon>Pseudomonadati</taxon>
        <taxon>Pseudomonadota</taxon>
        <taxon>Alphaproteobacteria</taxon>
        <taxon>Hyphomicrobiales</taxon>
        <taxon>Propylenellaceae</taxon>
        <taxon>Propylenella</taxon>
    </lineage>
</organism>
<dbReference type="SUPFAM" id="SSF53850">
    <property type="entry name" value="Periplasmic binding protein-like II"/>
    <property type="match status" value="1"/>
</dbReference>
<sequence length="129" mass="14119">MSEADKPKTWDDLLLPEWKGKMAVTSEPIQIGLPGMTGYLIRAWGEKKAVDYLQALANQDVALIPASPRVVLDQVSQGQYSIALQTLAYHSVLSAEQGAPLKWLKLNPMQVTVHAVGYFQGAGTRTPRS</sequence>
<accession>A0A964T3C1</accession>
<dbReference type="AlphaFoldDB" id="A0A964T3C1"/>
<comment type="caution">
    <text evidence="1">The sequence shown here is derived from an EMBL/GenBank/DDBJ whole genome shotgun (WGS) entry which is preliminary data.</text>
</comment>
<dbReference type="Proteomes" id="UP000773614">
    <property type="component" value="Unassembled WGS sequence"/>
</dbReference>
<dbReference type="OrthoDB" id="9766989at2"/>
<protein>
    <submittedName>
        <fullName evidence="1">Uncharacterized protein</fullName>
    </submittedName>
</protein>
<evidence type="ECO:0000313" key="1">
    <source>
        <dbReference type="EMBL" id="MYZ47159.1"/>
    </source>
</evidence>
<evidence type="ECO:0000313" key="2">
    <source>
        <dbReference type="Proteomes" id="UP000773614"/>
    </source>
</evidence>
<keyword evidence="2" id="KW-1185">Reference proteome</keyword>